<dbReference type="SUPFAM" id="SSF52499">
    <property type="entry name" value="Isochorismatase-like hydrolases"/>
    <property type="match status" value="1"/>
</dbReference>
<proteinExistence type="inferred from homology"/>
<dbReference type="Proteomes" id="UP000286045">
    <property type="component" value="Unassembled WGS sequence"/>
</dbReference>
<keyword evidence="5" id="KW-1185">Reference proteome</keyword>
<dbReference type="PANTHER" id="PTHR43540">
    <property type="entry name" value="PEROXYUREIDOACRYLATE/UREIDOACRYLATE AMIDOHYDROLASE-RELATED"/>
    <property type="match status" value="1"/>
</dbReference>
<evidence type="ECO:0000313" key="5">
    <source>
        <dbReference type="Proteomes" id="UP000286045"/>
    </source>
</evidence>
<dbReference type="Pfam" id="PF00857">
    <property type="entry name" value="Isochorismatase"/>
    <property type="match status" value="1"/>
</dbReference>
<gene>
    <name evidence="4" type="ORF">EKO27_g2885</name>
</gene>
<accession>A0A439DCW3</accession>
<dbReference type="AlphaFoldDB" id="A0A439DCW3"/>
<organism evidence="4 5">
    <name type="scientific">Xylaria grammica</name>
    <dbReference type="NCBI Taxonomy" id="363999"/>
    <lineage>
        <taxon>Eukaryota</taxon>
        <taxon>Fungi</taxon>
        <taxon>Dikarya</taxon>
        <taxon>Ascomycota</taxon>
        <taxon>Pezizomycotina</taxon>
        <taxon>Sordariomycetes</taxon>
        <taxon>Xylariomycetidae</taxon>
        <taxon>Xylariales</taxon>
        <taxon>Xylariaceae</taxon>
        <taxon>Xylaria</taxon>
    </lineage>
</organism>
<dbReference type="CDD" id="cd00431">
    <property type="entry name" value="cysteine_hydrolases"/>
    <property type="match status" value="1"/>
</dbReference>
<dbReference type="PANTHER" id="PTHR43540:SF1">
    <property type="entry name" value="ISOCHORISMATASE HYDROLASE"/>
    <property type="match status" value="1"/>
</dbReference>
<keyword evidence="2" id="KW-0378">Hydrolase</keyword>
<dbReference type="InterPro" id="IPR050272">
    <property type="entry name" value="Isochorismatase-like_hydrls"/>
</dbReference>
<dbReference type="Gene3D" id="3.40.50.850">
    <property type="entry name" value="Isochorismatase-like"/>
    <property type="match status" value="1"/>
</dbReference>
<comment type="similarity">
    <text evidence="1">Belongs to the isochorismatase family.</text>
</comment>
<name>A0A439DCW3_9PEZI</name>
<evidence type="ECO:0000256" key="1">
    <source>
        <dbReference type="ARBA" id="ARBA00006336"/>
    </source>
</evidence>
<evidence type="ECO:0000313" key="4">
    <source>
        <dbReference type="EMBL" id="RWA12198.1"/>
    </source>
</evidence>
<feature type="domain" description="Isochorismatase-like" evidence="3">
    <location>
        <begin position="4"/>
        <end position="182"/>
    </location>
</feature>
<comment type="caution">
    <text evidence="4">The sequence shown here is derived from an EMBL/GenBank/DDBJ whole genome shotgun (WGS) entry which is preliminary data.</text>
</comment>
<reference evidence="4 5" key="1">
    <citation type="submission" date="2018-12" db="EMBL/GenBank/DDBJ databases">
        <title>Draft genome sequence of Xylaria grammica IHI A82.</title>
        <authorList>
            <person name="Buettner E."/>
            <person name="Kellner H."/>
        </authorList>
    </citation>
    <scope>NUCLEOTIDE SEQUENCE [LARGE SCALE GENOMIC DNA]</scope>
    <source>
        <strain evidence="4 5">IHI A82</strain>
    </source>
</reference>
<evidence type="ECO:0000259" key="3">
    <source>
        <dbReference type="Pfam" id="PF00857"/>
    </source>
</evidence>
<dbReference type="STRING" id="363999.A0A439DCW3"/>
<dbReference type="EMBL" id="RYZI01000057">
    <property type="protein sequence ID" value="RWA12198.1"/>
    <property type="molecule type" value="Genomic_DNA"/>
</dbReference>
<protein>
    <recommendedName>
        <fullName evidence="3">Isochorismatase-like domain-containing protein</fullName>
    </recommendedName>
</protein>
<sequence>MTKTAFILLDIQIGIVDITKGFMDIDQYVTKVSSTLAAARKAGIPVVQVTTGFRPNYADASPRNPMTARVRSAGLFKDTDESVQLHPAIAEAAANDIHVKKRRVSALYGTDLDVVLRSSGIEKIVVAGIATSGAVLSTVRQAFDMDYEITVLADLCADSDAQVHEAVIGKVLSRQASVVNADEWVASLAK</sequence>
<evidence type="ECO:0000256" key="2">
    <source>
        <dbReference type="ARBA" id="ARBA00022801"/>
    </source>
</evidence>
<dbReference type="GO" id="GO:0016787">
    <property type="term" value="F:hydrolase activity"/>
    <property type="evidence" value="ECO:0007669"/>
    <property type="project" value="UniProtKB-KW"/>
</dbReference>
<dbReference type="InterPro" id="IPR036380">
    <property type="entry name" value="Isochorismatase-like_sf"/>
</dbReference>
<dbReference type="InterPro" id="IPR000868">
    <property type="entry name" value="Isochorismatase-like_dom"/>
</dbReference>